<feature type="signal peptide" evidence="6">
    <location>
        <begin position="1"/>
        <end position="24"/>
    </location>
</feature>
<dbReference type="Proteomes" id="UP000593571">
    <property type="component" value="Unassembled WGS sequence"/>
</dbReference>
<dbReference type="InterPro" id="IPR010892">
    <property type="entry name" value="Spp-24"/>
</dbReference>
<gene>
    <name evidence="7" type="ORF">HJG63_018407</name>
</gene>
<name>A0A7J8JPC4_ROUAE</name>
<dbReference type="EMBL" id="JACASE010000002">
    <property type="protein sequence ID" value="KAF6497952.1"/>
    <property type="molecule type" value="Genomic_DNA"/>
</dbReference>
<dbReference type="AlphaFoldDB" id="A0A7J8JPC4"/>
<keyword evidence="8" id="KW-1185">Reference proteome</keyword>
<organism evidence="7 8">
    <name type="scientific">Rousettus aegyptiacus</name>
    <name type="common">Egyptian fruit bat</name>
    <name type="synonym">Pteropus aegyptiacus</name>
    <dbReference type="NCBI Taxonomy" id="9407"/>
    <lineage>
        <taxon>Eukaryota</taxon>
        <taxon>Metazoa</taxon>
        <taxon>Chordata</taxon>
        <taxon>Craniata</taxon>
        <taxon>Vertebrata</taxon>
        <taxon>Euteleostomi</taxon>
        <taxon>Mammalia</taxon>
        <taxon>Eutheria</taxon>
        <taxon>Laurasiatheria</taxon>
        <taxon>Chiroptera</taxon>
        <taxon>Yinpterochiroptera</taxon>
        <taxon>Pteropodoidea</taxon>
        <taxon>Pteropodidae</taxon>
        <taxon>Rousettinae</taxon>
        <taxon>Rousettus</taxon>
    </lineage>
</organism>
<keyword evidence="2" id="KW-0964">Secreted</keyword>
<evidence type="ECO:0000313" key="8">
    <source>
        <dbReference type="Proteomes" id="UP000593571"/>
    </source>
</evidence>
<keyword evidence="4" id="KW-1015">Disulfide bond</keyword>
<comment type="caution">
    <text evidence="7">The sequence shown here is derived from an EMBL/GenBank/DDBJ whole genome shotgun (WGS) entry which is preliminary data.</text>
</comment>
<accession>A0A7J8JPC4</accession>
<protein>
    <submittedName>
        <fullName evidence="7">Secreted phosphoprotein 2</fullName>
    </submittedName>
</protein>
<feature type="region of interest" description="Disordered" evidence="5">
    <location>
        <begin position="20"/>
        <end position="42"/>
    </location>
</feature>
<dbReference type="GO" id="GO:0046849">
    <property type="term" value="P:bone remodeling"/>
    <property type="evidence" value="ECO:0007669"/>
    <property type="project" value="InterPro"/>
</dbReference>
<feature type="region of interest" description="Disordered" evidence="5">
    <location>
        <begin position="94"/>
        <end position="122"/>
    </location>
</feature>
<evidence type="ECO:0000256" key="3">
    <source>
        <dbReference type="ARBA" id="ARBA00022729"/>
    </source>
</evidence>
<evidence type="ECO:0000256" key="2">
    <source>
        <dbReference type="ARBA" id="ARBA00022525"/>
    </source>
</evidence>
<dbReference type="PANTHER" id="PTHR15444:SF4">
    <property type="entry name" value="SECRETED PHOSPHOPROTEIN 24"/>
    <property type="match status" value="1"/>
</dbReference>
<evidence type="ECO:0000313" key="7">
    <source>
        <dbReference type="EMBL" id="KAF6497952.1"/>
    </source>
</evidence>
<keyword evidence="3 6" id="KW-0732">Signal</keyword>
<feature type="chain" id="PRO_5029517368" evidence="6">
    <location>
        <begin position="25"/>
        <end position="122"/>
    </location>
</feature>
<evidence type="ECO:0000256" key="4">
    <source>
        <dbReference type="ARBA" id="ARBA00023157"/>
    </source>
</evidence>
<dbReference type="GO" id="GO:0005576">
    <property type="term" value="C:extracellular region"/>
    <property type="evidence" value="ECO:0007669"/>
    <property type="project" value="UniProtKB-SubCell"/>
</dbReference>
<dbReference type="PANTHER" id="PTHR15444">
    <property type="entry name" value="SECRETED PHOSPHOPROTEIN 24"/>
    <property type="match status" value="1"/>
</dbReference>
<sequence length="122" mass="13324">MEQAVLRTALVVLVLGTQRWPCTGKGPDDEAPARNPRDPGLTAPRVLVCPAFPVYDYDPSSLREALSASVAKVNAQALSPYLFRAFRSSLRRRPGDTVQETDHVDGRMGGGWVSPSDKKFRG</sequence>
<comment type="subcellular location">
    <subcellularLocation>
        <location evidence="1">Secreted</location>
    </subcellularLocation>
</comment>
<feature type="compositionally biased region" description="Basic and acidic residues" evidence="5">
    <location>
        <begin position="26"/>
        <end position="37"/>
    </location>
</feature>
<reference evidence="7 8" key="1">
    <citation type="journal article" date="2020" name="Nature">
        <title>Six reference-quality genomes reveal evolution of bat adaptations.</title>
        <authorList>
            <person name="Jebb D."/>
            <person name="Huang Z."/>
            <person name="Pippel M."/>
            <person name="Hughes G.M."/>
            <person name="Lavrichenko K."/>
            <person name="Devanna P."/>
            <person name="Winkler S."/>
            <person name="Jermiin L.S."/>
            <person name="Skirmuntt E.C."/>
            <person name="Katzourakis A."/>
            <person name="Burkitt-Gray L."/>
            <person name="Ray D.A."/>
            <person name="Sullivan K.A.M."/>
            <person name="Roscito J.G."/>
            <person name="Kirilenko B.M."/>
            <person name="Davalos L.M."/>
            <person name="Corthals A.P."/>
            <person name="Power M.L."/>
            <person name="Jones G."/>
            <person name="Ransome R.D."/>
            <person name="Dechmann D.K.N."/>
            <person name="Locatelli A.G."/>
            <person name="Puechmaille S.J."/>
            <person name="Fedrigo O."/>
            <person name="Jarvis E.D."/>
            <person name="Hiller M."/>
            <person name="Vernes S.C."/>
            <person name="Myers E.W."/>
            <person name="Teeling E.C."/>
        </authorList>
    </citation>
    <scope>NUCLEOTIDE SEQUENCE [LARGE SCALE GENOMIC DNA]</scope>
    <source>
        <strain evidence="7">MRouAeg1</strain>
        <tissue evidence="7">Muscle</tissue>
    </source>
</reference>
<proteinExistence type="predicted"/>
<evidence type="ECO:0000256" key="1">
    <source>
        <dbReference type="ARBA" id="ARBA00004613"/>
    </source>
</evidence>
<evidence type="ECO:0000256" key="6">
    <source>
        <dbReference type="SAM" id="SignalP"/>
    </source>
</evidence>
<evidence type="ECO:0000256" key="5">
    <source>
        <dbReference type="SAM" id="MobiDB-lite"/>
    </source>
</evidence>